<dbReference type="CDD" id="cd12113">
    <property type="entry name" value="PHP_PolIIIA_DnaE3"/>
    <property type="match status" value="1"/>
</dbReference>
<dbReference type="Pfam" id="PF02811">
    <property type="entry name" value="PHP"/>
    <property type="match status" value="1"/>
</dbReference>
<dbReference type="Gene3D" id="3.20.20.140">
    <property type="entry name" value="Metal-dependent hydrolases"/>
    <property type="match status" value="1"/>
</dbReference>
<dbReference type="PANTHER" id="PTHR32294">
    <property type="entry name" value="DNA POLYMERASE III SUBUNIT ALPHA"/>
    <property type="match status" value="1"/>
</dbReference>
<dbReference type="GO" id="GO:0003887">
    <property type="term" value="F:DNA-directed DNA polymerase activity"/>
    <property type="evidence" value="ECO:0007669"/>
    <property type="project" value="UniProtKB-EC"/>
</dbReference>
<dbReference type="SUPFAM" id="SSF89550">
    <property type="entry name" value="PHP domain-like"/>
    <property type="match status" value="1"/>
</dbReference>
<sequence length="380" mass="43029">MIKEIDTRSNEQFVHLHCHTEYSLLDGASRIKDLVRRAKELGMPAIAITDHGTMYGVIDFYKEAKKQGIKPIIGCEVYVAPRSRLEKSAVEGESYYHLVLLAENEIGYRNLIELVSRGHSEGFYYKPRVDREILARYSDGIICLSACIAGEIPALLLKGNYEGAENLALEYRNIFGPNNFFLEIQDHNMPEQKQVNASLVKISQKTGIGLVATNDLHYIERNDSECHDVLLCIQMGKTVDDPGRMRFPNSEFYLKSPQEMAELFGEFPEALTNTVSIAERCNVEFTFGRHLLPEFPVPDGLSAEHYLRQLCHDKIPERYNETTEEISKRLDYELSIIEKMGFSGYFLIVWDFINYARQDGVPVGPGRGSAAGSIVAICLE</sequence>
<gene>
    <name evidence="2" type="primary">dnaE_26</name>
    <name evidence="2" type="ORF">SDC9_117853</name>
</gene>
<dbReference type="InterPro" id="IPR011708">
    <property type="entry name" value="DNA_pol3_alpha_NTPase_dom"/>
</dbReference>
<proteinExistence type="predicted"/>
<dbReference type="EC" id="2.7.7.7" evidence="2"/>
<dbReference type="GO" id="GO:0008408">
    <property type="term" value="F:3'-5' exonuclease activity"/>
    <property type="evidence" value="ECO:0007669"/>
    <property type="project" value="InterPro"/>
</dbReference>
<dbReference type="Pfam" id="PF07733">
    <property type="entry name" value="DNA_pol3_alpha"/>
    <property type="match status" value="1"/>
</dbReference>
<evidence type="ECO:0000259" key="1">
    <source>
        <dbReference type="SMART" id="SM00481"/>
    </source>
</evidence>
<accession>A0A645BZV9</accession>
<organism evidence="2">
    <name type="scientific">bioreactor metagenome</name>
    <dbReference type="NCBI Taxonomy" id="1076179"/>
    <lineage>
        <taxon>unclassified sequences</taxon>
        <taxon>metagenomes</taxon>
        <taxon>ecological metagenomes</taxon>
    </lineage>
</organism>
<name>A0A645BZV9_9ZZZZ</name>
<dbReference type="AlphaFoldDB" id="A0A645BZV9"/>
<protein>
    <submittedName>
        <fullName evidence="2">DNA polymerase III subunit alpha</fullName>
        <ecNumber evidence="2">2.7.7.7</ecNumber>
    </submittedName>
</protein>
<dbReference type="NCBIfam" id="TIGR00594">
    <property type="entry name" value="polc"/>
    <property type="match status" value="1"/>
</dbReference>
<evidence type="ECO:0000313" key="2">
    <source>
        <dbReference type="EMBL" id="MPM70892.1"/>
    </source>
</evidence>
<dbReference type="PANTHER" id="PTHR32294:SF0">
    <property type="entry name" value="DNA POLYMERASE III SUBUNIT ALPHA"/>
    <property type="match status" value="1"/>
</dbReference>
<reference evidence="2" key="1">
    <citation type="submission" date="2019-08" db="EMBL/GenBank/DDBJ databases">
        <authorList>
            <person name="Kucharzyk K."/>
            <person name="Murdoch R.W."/>
            <person name="Higgins S."/>
            <person name="Loffler F."/>
        </authorList>
    </citation>
    <scope>NUCLEOTIDE SEQUENCE</scope>
</reference>
<keyword evidence="2" id="KW-0548">Nucleotidyltransferase</keyword>
<dbReference type="SMART" id="SM00481">
    <property type="entry name" value="POLIIIAc"/>
    <property type="match status" value="1"/>
</dbReference>
<dbReference type="InterPro" id="IPR003141">
    <property type="entry name" value="Pol/His_phosphatase_N"/>
</dbReference>
<dbReference type="InterPro" id="IPR016195">
    <property type="entry name" value="Pol/histidinol_Pase-like"/>
</dbReference>
<keyword evidence="2" id="KW-0808">Transferase</keyword>
<comment type="caution">
    <text evidence="2">The sequence shown here is derived from an EMBL/GenBank/DDBJ whole genome shotgun (WGS) entry which is preliminary data.</text>
</comment>
<feature type="domain" description="Polymerase/histidinol phosphatase N-terminal" evidence="1">
    <location>
        <begin position="14"/>
        <end position="81"/>
    </location>
</feature>
<dbReference type="InterPro" id="IPR004013">
    <property type="entry name" value="PHP_dom"/>
</dbReference>
<dbReference type="InterPro" id="IPR004805">
    <property type="entry name" value="DnaE2/DnaE/PolC"/>
</dbReference>
<dbReference type="GO" id="GO:0006260">
    <property type="term" value="P:DNA replication"/>
    <property type="evidence" value="ECO:0007669"/>
    <property type="project" value="InterPro"/>
</dbReference>
<dbReference type="EMBL" id="VSSQ01023766">
    <property type="protein sequence ID" value="MPM70892.1"/>
    <property type="molecule type" value="Genomic_DNA"/>
</dbReference>